<name>A0A6L5YF95_9FIRM</name>
<dbReference type="AlphaFoldDB" id="A0A6L5YF95"/>
<comment type="caution">
    <text evidence="2">The sequence shown here is derived from an EMBL/GenBank/DDBJ whole genome shotgun (WGS) entry which is preliminary data.</text>
</comment>
<feature type="transmembrane region" description="Helical" evidence="1">
    <location>
        <begin position="91"/>
        <end position="107"/>
    </location>
</feature>
<feature type="transmembrane region" description="Helical" evidence="1">
    <location>
        <begin position="20"/>
        <end position="42"/>
    </location>
</feature>
<proteinExistence type="predicted"/>
<feature type="transmembrane region" description="Helical" evidence="1">
    <location>
        <begin position="224"/>
        <end position="244"/>
    </location>
</feature>
<keyword evidence="1" id="KW-0472">Membrane</keyword>
<keyword evidence="1" id="KW-0812">Transmembrane</keyword>
<keyword evidence="1" id="KW-1133">Transmembrane helix</keyword>
<accession>A0A6L5YF95</accession>
<sequence>MRRMTMDLRFLGKVLQGALIGLGAVLPGISGGVLSVVFGVYRPIMELLSDPVHKWRTHLPELFPYMIGSAAGFLGVANLLSYVLETYPEPSVCVFVGLIVGMLPSLWREAGEQGRNVGNVILSCVTLVAMLSLLFWLQNSQNTVEPGFFSFLFCGFAFALSVIAPGMSFSTILMPLGLYTPFVEGIGHVRLEVLLPGVAGCVVTFICLARLVNRLFERQYAVMFHGILGIVGAATVMTVPWGSFATSADAASRNLFCMAAGIVTAILLDFMNEKLACFPENETE</sequence>
<protein>
    <submittedName>
        <fullName evidence="2">DUF368 domain-containing protein</fullName>
    </submittedName>
</protein>
<dbReference type="InterPro" id="IPR007163">
    <property type="entry name" value="VCA0040-like"/>
</dbReference>
<feature type="transmembrane region" description="Helical" evidence="1">
    <location>
        <begin position="62"/>
        <end position="84"/>
    </location>
</feature>
<evidence type="ECO:0000256" key="1">
    <source>
        <dbReference type="SAM" id="Phobius"/>
    </source>
</evidence>
<gene>
    <name evidence="2" type="ORF">FYJ59_01370</name>
</gene>
<dbReference type="PANTHER" id="PTHR37308:SF1">
    <property type="entry name" value="POLYPRENYL-PHOSPHATE TRANSPORTER"/>
    <property type="match status" value="1"/>
</dbReference>
<keyword evidence="3" id="KW-1185">Reference proteome</keyword>
<feature type="transmembrane region" description="Helical" evidence="1">
    <location>
        <begin position="119"/>
        <end position="137"/>
    </location>
</feature>
<dbReference type="PANTHER" id="PTHR37308">
    <property type="entry name" value="INTEGRAL MEMBRANE PROTEIN"/>
    <property type="match status" value="1"/>
</dbReference>
<dbReference type="EMBL" id="VUMU01000001">
    <property type="protein sequence ID" value="MST56909.1"/>
    <property type="molecule type" value="Genomic_DNA"/>
</dbReference>
<reference evidence="2 3" key="1">
    <citation type="submission" date="2019-08" db="EMBL/GenBank/DDBJ databases">
        <title>In-depth cultivation of the pig gut microbiome towards novel bacterial diversity and tailored functional studies.</title>
        <authorList>
            <person name="Wylensek D."/>
            <person name="Hitch T.C.A."/>
            <person name="Clavel T."/>
        </authorList>
    </citation>
    <scope>NUCLEOTIDE SEQUENCE [LARGE SCALE GENOMIC DNA]</scope>
    <source>
        <strain evidence="2 3">WCA3-601-WT-6H</strain>
    </source>
</reference>
<dbReference type="Pfam" id="PF04018">
    <property type="entry name" value="VCA0040-like"/>
    <property type="match status" value="2"/>
</dbReference>
<evidence type="ECO:0000313" key="2">
    <source>
        <dbReference type="EMBL" id="MST56909.1"/>
    </source>
</evidence>
<dbReference type="Proteomes" id="UP000476055">
    <property type="component" value="Unassembled WGS sequence"/>
</dbReference>
<organism evidence="2 3">
    <name type="scientific">Waltera intestinalis</name>
    <dbReference type="NCBI Taxonomy" id="2606635"/>
    <lineage>
        <taxon>Bacteria</taxon>
        <taxon>Bacillati</taxon>
        <taxon>Bacillota</taxon>
        <taxon>Clostridia</taxon>
        <taxon>Lachnospirales</taxon>
        <taxon>Lachnospiraceae</taxon>
        <taxon>Waltera</taxon>
    </lineage>
</organism>
<feature type="transmembrane region" description="Helical" evidence="1">
    <location>
        <begin position="193"/>
        <end position="212"/>
    </location>
</feature>
<evidence type="ECO:0000313" key="3">
    <source>
        <dbReference type="Proteomes" id="UP000476055"/>
    </source>
</evidence>
<feature type="transmembrane region" description="Helical" evidence="1">
    <location>
        <begin position="149"/>
        <end position="173"/>
    </location>
</feature>